<keyword evidence="1" id="KW-0812">Transmembrane</keyword>
<evidence type="ECO:0000313" key="4">
    <source>
        <dbReference type="Proteomes" id="UP000179243"/>
    </source>
</evidence>
<keyword evidence="1" id="KW-0472">Membrane</keyword>
<proteinExistence type="predicted"/>
<comment type="caution">
    <text evidence="3">The sequence shown here is derived from an EMBL/GenBank/DDBJ whole genome shotgun (WGS) entry which is preliminary data.</text>
</comment>
<feature type="transmembrane region" description="Helical" evidence="1">
    <location>
        <begin position="12"/>
        <end position="33"/>
    </location>
</feature>
<dbReference type="EMBL" id="MFYX01000152">
    <property type="protein sequence ID" value="OGK00201.1"/>
    <property type="molecule type" value="Genomic_DNA"/>
</dbReference>
<evidence type="ECO:0000256" key="1">
    <source>
        <dbReference type="SAM" id="Phobius"/>
    </source>
</evidence>
<feature type="transmembrane region" description="Helical" evidence="1">
    <location>
        <begin position="90"/>
        <end position="113"/>
    </location>
</feature>
<keyword evidence="1" id="KW-1133">Transmembrane helix</keyword>
<dbReference type="AlphaFoldDB" id="A0A1F7F0N6"/>
<evidence type="ECO:0000313" key="3">
    <source>
        <dbReference type="EMBL" id="OGK00201.1"/>
    </source>
</evidence>
<protein>
    <recommendedName>
        <fullName evidence="2">DUF7670 domain-containing protein</fullName>
    </recommendedName>
</protein>
<dbReference type="Proteomes" id="UP000179243">
    <property type="component" value="Unassembled WGS sequence"/>
</dbReference>
<accession>A0A1F7F0N6</accession>
<evidence type="ECO:0000259" key="2">
    <source>
        <dbReference type="Pfam" id="PF24709"/>
    </source>
</evidence>
<feature type="domain" description="DUF7670" evidence="2">
    <location>
        <begin position="9"/>
        <end position="117"/>
    </location>
</feature>
<dbReference type="Pfam" id="PF24709">
    <property type="entry name" value="DUF7670"/>
    <property type="match status" value="1"/>
</dbReference>
<feature type="transmembrane region" description="Helical" evidence="1">
    <location>
        <begin position="45"/>
        <end position="62"/>
    </location>
</feature>
<sequence>MKKEIPINLIWLPRLLIIAYTLFISLFALDTMAGSAPMHQKAGGLAMHLIPSLILLITLLVYWKNPLHSGMVFIALGVVFTVWFNTNRDIGIFCMISLPLILAGTLFIACFLASRKKASGNRLSG</sequence>
<dbReference type="InterPro" id="IPR056087">
    <property type="entry name" value="DUF7670"/>
</dbReference>
<feature type="transmembrane region" description="Helical" evidence="1">
    <location>
        <begin position="67"/>
        <end position="84"/>
    </location>
</feature>
<reference evidence="3 4" key="1">
    <citation type="journal article" date="2016" name="Nat. Commun.">
        <title>Thousands of microbial genomes shed light on interconnected biogeochemical processes in an aquifer system.</title>
        <authorList>
            <person name="Anantharaman K."/>
            <person name="Brown C.T."/>
            <person name="Hug L.A."/>
            <person name="Sharon I."/>
            <person name="Castelle C.J."/>
            <person name="Probst A.J."/>
            <person name="Thomas B.C."/>
            <person name="Singh A."/>
            <person name="Wilkins M.J."/>
            <person name="Karaoz U."/>
            <person name="Brodie E.L."/>
            <person name="Williams K.H."/>
            <person name="Hubbard S.S."/>
            <person name="Banfield J.F."/>
        </authorList>
    </citation>
    <scope>NUCLEOTIDE SEQUENCE [LARGE SCALE GENOMIC DNA]</scope>
</reference>
<name>A0A1F7F0N6_UNCRA</name>
<gene>
    <name evidence="3" type="ORF">A2519_20555</name>
</gene>
<organism evidence="3 4">
    <name type="scientific">Candidatus Raymondbacteria bacterium RIFOXYD12_FULL_49_13</name>
    <dbReference type="NCBI Taxonomy" id="1817890"/>
    <lineage>
        <taxon>Bacteria</taxon>
        <taxon>Raymondiibacteriota</taxon>
    </lineage>
</organism>